<gene>
    <name evidence="1" type="ORF">ACH5RR_002187</name>
</gene>
<reference evidence="1 2" key="1">
    <citation type="submission" date="2024-11" db="EMBL/GenBank/DDBJ databases">
        <title>A near-complete genome assembly of Cinchona calisaya.</title>
        <authorList>
            <person name="Lian D.C."/>
            <person name="Zhao X.W."/>
            <person name="Wei L."/>
        </authorList>
    </citation>
    <scope>NUCLEOTIDE SEQUENCE [LARGE SCALE GENOMIC DNA]</scope>
    <source>
        <tissue evidence="1">Nenye</tissue>
    </source>
</reference>
<dbReference type="AlphaFoldDB" id="A0ABD3B673"/>
<dbReference type="PANTHER" id="PTHR32487:SF0">
    <property type="entry name" value="3-OXO-DELTA(4,5)-STEROID 5-BETA-REDUCTASE"/>
    <property type="match status" value="1"/>
</dbReference>
<dbReference type="PANTHER" id="PTHR32487">
    <property type="entry name" value="3-OXO-DELTA(4,5)-STEROID 5-BETA-REDUCTASE"/>
    <property type="match status" value="1"/>
</dbReference>
<dbReference type="EMBL" id="JBJUIK010000001">
    <property type="protein sequence ID" value="KAL3538821.1"/>
    <property type="molecule type" value="Genomic_DNA"/>
</dbReference>
<proteinExistence type="predicted"/>
<dbReference type="Proteomes" id="UP001630127">
    <property type="component" value="Unassembled WGS sequence"/>
</dbReference>
<name>A0ABD3B673_9GENT</name>
<protein>
    <submittedName>
        <fullName evidence="1">Uncharacterized protein</fullName>
    </submittedName>
</protein>
<evidence type="ECO:0000313" key="1">
    <source>
        <dbReference type="EMBL" id="KAL3538821.1"/>
    </source>
</evidence>
<organism evidence="1 2">
    <name type="scientific">Cinchona calisaya</name>
    <dbReference type="NCBI Taxonomy" id="153742"/>
    <lineage>
        <taxon>Eukaryota</taxon>
        <taxon>Viridiplantae</taxon>
        <taxon>Streptophyta</taxon>
        <taxon>Embryophyta</taxon>
        <taxon>Tracheophyta</taxon>
        <taxon>Spermatophyta</taxon>
        <taxon>Magnoliopsida</taxon>
        <taxon>eudicotyledons</taxon>
        <taxon>Gunneridae</taxon>
        <taxon>Pentapetalae</taxon>
        <taxon>asterids</taxon>
        <taxon>lamiids</taxon>
        <taxon>Gentianales</taxon>
        <taxon>Rubiaceae</taxon>
        <taxon>Cinchonoideae</taxon>
        <taxon>Cinchoneae</taxon>
        <taxon>Cinchona</taxon>
    </lineage>
</organism>
<dbReference type="Gene3D" id="3.40.50.720">
    <property type="entry name" value="NAD(P)-binding Rossmann-like Domain"/>
    <property type="match status" value="1"/>
</dbReference>
<evidence type="ECO:0000313" key="2">
    <source>
        <dbReference type="Proteomes" id="UP001630127"/>
    </source>
</evidence>
<accession>A0ABD3B673</accession>
<keyword evidence="2" id="KW-1185">Reference proteome</keyword>
<sequence>MYSVGTLCVYATIFKHKGVPLRFPGCKEAWEGYCNCSDADLIAEHQIWCAVDPYAKNEAFNFGVECGEYEGETLSLQEKMKDKGPVWDEIVRENGLVPTKLEEVGLCCSAKCL</sequence>
<comment type="caution">
    <text evidence="1">The sequence shown here is derived from an EMBL/GenBank/DDBJ whole genome shotgun (WGS) entry which is preliminary data.</text>
</comment>